<dbReference type="AlphaFoldDB" id="A0ABD2ANW4"/>
<name>A0ABD2ANW4_VESSQ</name>
<protein>
    <submittedName>
        <fullName evidence="1">Uncharacterized protein</fullName>
    </submittedName>
</protein>
<comment type="caution">
    <text evidence="1">The sequence shown here is derived from an EMBL/GenBank/DDBJ whole genome shotgun (WGS) entry which is preliminary data.</text>
</comment>
<keyword evidence="2" id="KW-1185">Reference proteome</keyword>
<feature type="non-terminal residue" evidence="1">
    <location>
        <position position="1"/>
    </location>
</feature>
<accession>A0ABD2ANW4</accession>
<dbReference type="EMBL" id="JAUDFV010000141">
    <property type="protein sequence ID" value="KAL2722313.1"/>
    <property type="molecule type" value="Genomic_DNA"/>
</dbReference>
<sequence length="123" mass="14937">VLENAIKILFHFFLFSLQIRQSIYFRLPTIKYRLHSRNLDHPEFRLYSPNFEFHSIGNTQKQNNDESSFSMTSRNTLLIRCRAVKLVFRLTITGLKLRYPAMFYHIMHFIFSHHKEEFGYYDP</sequence>
<evidence type="ECO:0000313" key="2">
    <source>
        <dbReference type="Proteomes" id="UP001607302"/>
    </source>
</evidence>
<gene>
    <name evidence="1" type="ORF">V1478_009176</name>
</gene>
<dbReference type="Proteomes" id="UP001607302">
    <property type="component" value="Unassembled WGS sequence"/>
</dbReference>
<organism evidence="1 2">
    <name type="scientific">Vespula squamosa</name>
    <name type="common">Southern yellow jacket</name>
    <name type="synonym">Wasp</name>
    <dbReference type="NCBI Taxonomy" id="30214"/>
    <lineage>
        <taxon>Eukaryota</taxon>
        <taxon>Metazoa</taxon>
        <taxon>Ecdysozoa</taxon>
        <taxon>Arthropoda</taxon>
        <taxon>Hexapoda</taxon>
        <taxon>Insecta</taxon>
        <taxon>Pterygota</taxon>
        <taxon>Neoptera</taxon>
        <taxon>Endopterygota</taxon>
        <taxon>Hymenoptera</taxon>
        <taxon>Apocrita</taxon>
        <taxon>Aculeata</taxon>
        <taxon>Vespoidea</taxon>
        <taxon>Vespidae</taxon>
        <taxon>Vespinae</taxon>
        <taxon>Vespula</taxon>
    </lineage>
</organism>
<evidence type="ECO:0000313" key="1">
    <source>
        <dbReference type="EMBL" id="KAL2722313.1"/>
    </source>
</evidence>
<proteinExistence type="predicted"/>
<reference evidence="1 2" key="1">
    <citation type="journal article" date="2024" name="Ann. Entomol. Soc. Am.">
        <title>Genomic analyses of the southern and eastern yellowjacket wasps (Hymenoptera: Vespidae) reveal evolutionary signatures of social life.</title>
        <authorList>
            <person name="Catto M.A."/>
            <person name="Caine P.B."/>
            <person name="Orr S.E."/>
            <person name="Hunt B.G."/>
            <person name="Goodisman M.A.D."/>
        </authorList>
    </citation>
    <scope>NUCLEOTIDE SEQUENCE [LARGE SCALE GENOMIC DNA]</scope>
    <source>
        <strain evidence="1">233</strain>
        <tissue evidence="1">Head and thorax</tissue>
    </source>
</reference>